<accession>A0A6C0I1E3</accession>
<protein>
    <submittedName>
        <fullName evidence="1">Uncharacterized protein</fullName>
    </submittedName>
</protein>
<proteinExistence type="predicted"/>
<organism evidence="1">
    <name type="scientific">viral metagenome</name>
    <dbReference type="NCBI Taxonomy" id="1070528"/>
    <lineage>
        <taxon>unclassified sequences</taxon>
        <taxon>metagenomes</taxon>
        <taxon>organismal metagenomes</taxon>
    </lineage>
</organism>
<evidence type="ECO:0000313" key="1">
    <source>
        <dbReference type="EMBL" id="QHT86821.1"/>
    </source>
</evidence>
<dbReference type="EMBL" id="MN740076">
    <property type="protein sequence ID" value="QHT86821.1"/>
    <property type="molecule type" value="Genomic_DNA"/>
</dbReference>
<sequence length="45" mass="5152">MRKRIKKRMITSNKNAVFAINVFDSKKSLLLDTSDDPNGDVNLEK</sequence>
<name>A0A6C0I1E3_9ZZZZ</name>
<dbReference type="AlphaFoldDB" id="A0A6C0I1E3"/>
<reference evidence="1" key="1">
    <citation type="journal article" date="2020" name="Nature">
        <title>Giant virus diversity and host interactions through global metagenomics.</title>
        <authorList>
            <person name="Schulz F."/>
            <person name="Roux S."/>
            <person name="Paez-Espino D."/>
            <person name="Jungbluth S."/>
            <person name="Walsh D.A."/>
            <person name="Denef V.J."/>
            <person name="McMahon K.D."/>
            <person name="Konstantinidis K.T."/>
            <person name="Eloe-Fadrosh E.A."/>
            <person name="Kyrpides N.C."/>
            <person name="Woyke T."/>
        </authorList>
    </citation>
    <scope>NUCLEOTIDE SEQUENCE</scope>
    <source>
        <strain evidence="1">GVMAG-M-3300023184-18</strain>
    </source>
</reference>